<keyword evidence="1" id="KW-0812">Transmembrane</keyword>
<evidence type="ECO:0000256" key="1">
    <source>
        <dbReference type="SAM" id="Phobius"/>
    </source>
</evidence>
<comment type="caution">
    <text evidence="2">The sequence shown here is derived from an EMBL/GenBank/DDBJ whole genome shotgun (WGS) entry which is preliminary data.</text>
</comment>
<reference evidence="2 3" key="1">
    <citation type="submission" date="2019-07" db="EMBL/GenBank/DDBJ databases">
        <authorList>
            <person name="Kim J."/>
        </authorList>
    </citation>
    <scope>NUCLEOTIDE SEQUENCE [LARGE SCALE GENOMIC DNA]</scope>
    <source>
        <strain evidence="2 3">N4</strain>
    </source>
</reference>
<dbReference type="EMBL" id="VNJK01000002">
    <property type="protein sequence ID" value="TVX89689.1"/>
    <property type="molecule type" value="Genomic_DNA"/>
</dbReference>
<name>A0A559IPW6_9BACL</name>
<dbReference type="OrthoDB" id="2571194at2"/>
<keyword evidence="1" id="KW-1133">Transmembrane helix</keyword>
<feature type="transmembrane region" description="Helical" evidence="1">
    <location>
        <begin position="63"/>
        <end position="84"/>
    </location>
</feature>
<protein>
    <recommendedName>
        <fullName evidence="4">DUF4367 domain-containing protein</fullName>
    </recommendedName>
</protein>
<accession>A0A559IPW6</accession>
<organism evidence="2 3">
    <name type="scientific">Paenibacillus agilis</name>
    <dbReference type="NCBI Taxonomy" id="3020863"/>
    <lineage>
        <taxon>Bacteria</taxon>
        <taxon>Bacillati</taxon>
        <taxon>Bacillota</taxon>
        <taxon>Bacilli</taxon>
        <taxon>Bacillales</taxon>
        <taxon>Paenibacillaceae</taxon>
        <taxon>Paenibacillus</taxon>
    </lineage>
</organism>
<proteinExistence type="predicted"/>
<dbReference type="RefSeq" id="WP_144992416.1">
    <property type="nucleotide sequence ID" value="NZ_VNJK01000002.1"/>
</dbReference>
<evidence type="ECO:0000313" key="2">
    <source>
        <dbReference type="EMBL" id="TVX89689.1"/>
    </source>
</evidence>
<evidence type="ECO:0008006" key="4">
    <source>
        <dbReference type="Google" id="ProtNLM"/>
    </source>
</evidence>
<dbReference type="AlphaFoldDB" id="A0A559IPW6"/>
<gene>
    <name evidence="2" type="ORF">FPZ44_18170</name>
</gene>
<keyword evidence="1" id="KW-0472">Membrane</keyword>
<sequence length="248" mass="27715">MNKEQDTQEFRDITQLLTNAEIGDTAAKDRIYKRIKSKMEIGTIQPNHAKREGVYMKKVKWKVAAVSAAAVVLLGSTLSSTSFAQEMIRSVLASFQVGNMEITQYDQEISTVKEQQNQSVLINDKQSPQMSLEEARTAMGVDFPASTWLANQYEFDNAVIHGEDTVELQYKNSGEFISLLISQGGENGMSTTDEVRVEEISGKKVYFANGAVLWEHEGFTFELFQMAEKSFDKAALGKIIDSLETNSK</sequence>
<dbReference type="Proteomes" id="UP000318102">
    <property type="component" value="Unassembled WGS sequence"/>
</dbReference>
<evidence type="ECO:0000313" key="3">
    <source>
        <dbReference type="Proteomes" id="UP000318102"/>
    </source>
</evidence>
<keyword evidence="3" id="KW-1185">Reference proteome</keyword>